<sequence length="199" mass="21544">MPALLKFATAEPLLLLIDMQQAVDHPSWGPRNNPQAEQVCAKLLAAWRERGLPIIHIRHDSTEPDSTFRPDRPGHAFKTETLPLAGETVVAKQTNSAFIGTGLEAMLRERGWRELVVAGVSTSNSVEATVRMAGNLGFAVSLVEDGCFAFDKTDWQGRPRRAEEVHAMSLANLHGEYCRVCASADALAALGNNAEAGLS</sequence>
<dbReference type="PANTHER" id="PTHR43540">
    <property type="entry name" value="PEROXYUREIDOACRYLATE/UREIDOACRYLATE AMIDOHYDROLASE-RELATED"/>
    <property type="match status" value="1"/>
</dbReference>
<dbReference type="Proteomes" id="UP000711178">
    <property type="component" value="Unassembled WGS sequence"/>
</dbReference>
<dbReference type="PANTHER" id="PTHR43540:SF1">
    <property type="entry name" value="ISOCHORISMATASE HYDROLASE"/>
    <property type="match status" value="1"/>
</dbReference>
<evidence type="ECO:0000259" key="2">
    <source>
        <dbReference type="Pfam" id="PF00857"/>
    </source>
</evidence>
<keyword evidence="1 3" id="KW-0378">Hydrolase</keyword>
<gene>
    <name evidence="3" type="ORF">KIF53_03660</name>
</gene>
<protein>
    <submittedName>
        <fullName evidence="3">Cysteine hydrolase</fullName>
    </submittedName>
</protein>
<keyword evidence="4" id="KW-1185">Reference proteome</keyword>
<proteinExistence type="predicted"/>
<evidence type="ECO:0000313" key="3">
    <source>
        <dbReference type="EMBL" id="MBW8286721.1"/>
    </source>
</evidence>
<evidence type="ECO:0000256" key="1">
    <source>
        <dbReference type="ARBA" id="ARBA00022801"/>
    </source>
</evidence>
<dbReference type="InterPro" id="IPR000868">
    <property type="entry name" value="Isochorismatase-like_dom"/>
</dbReference>
<name>A0ABS7F9P0_9NEIS</name>
<dbReference type="CDD" id="cd01014">
    <property type="entry name" value="nicotinamidase_related"/>
    <property type="match status" value="1"/>
</dbReference>
<accession>A0ABS7F9P0</accession>
<dbReference type="SUPFAM" id="SSF52499">
    <property type="entry name" value="Isochorismatase-like hydrolases"/>
    <property type="match status" value="1"/>
</dbReference>
<dbReference type="Gene3D" id="3.40.50.850">
    <property type="entry name" value="Isochorismatase-like"/>
    <property type="match status" value="1"/>
</dbReference>
<comment type="caution">
    <text evidence="3">The sequence shown here is derived from an EMBL/GenBank/DDBJ whole genome shotgun (WGS) entry which is preliminary data.</text>
</comment>
<dbReference type="GeneID" id="89687109"/>
<dbReference type="InterPro" id="IPR036380">
    <property type="entry name" value="Isochorismatase-like_sf"/>
</dbReference>
<dbReference type="Pfam" id="PF00857">
    <property type="entry name" value="Isochorismatase"/>
    <property type="match status" value="1"/>
</dbReference>
<reference evidence="3 4" key="1">
    <citation type="submission" date="2021-05" db="EMBL/GenBank/DDBJ databases">
        <title>Draft Whole Genome Sequencing Of Biosensor Chromobacterium violaceum Strain CV026 Reveals A Regulatory RNA In Chromobacterium violaceum Phenotype Regulatory Network.</title>
        <authorList>
            <person name="Hong K.W."/>
            <person name="Chan K.G."/>
            <person name="Chang C.-Y."/>
        </authorList>
    </citation>
    <scope>NUCLEOTIDE SEQUENCE [LARGE SCALE GENOMIC DNA]</scope>
    <source>
        <strain evidence="3 4">ATCC 31532</strain>
    </source>
</reference>
<feature type="domain" description="Isochorismatase-like" evidence="2">
    <location>
        <begin position="13"/>
        <end position="158"/>
    </location>
</feature>
<organism evidence="3 4">
    <name type="scientific">Chromobacterium subtsugae</name>
    <dbReference type="NCBI Taxonomy" id="251747"/>
    <lineage>
        <taxon>Bacteria</taxon>
        <taxon>Pseudomonadati</taxon>
        <taxon>Pseudomonadota</taxon>
        <taxon>Betaproteobacteria</taxon>
        <taxon>Neisseriales</taxon>
        <taxon>Chromobacteriaceae</taxon>
        <taxon>Chromobacterium</taxon>
    </lineage>
</organism>
<dbReference type="GO" id="GO:0016787">
    <property type="term" value="F:hydrolase activity"/>
    <property type="evidence" value="ECO:0007669"/>
    <property type="project" value="UniProtKB-KW"/>
</dbReference>
<dbReference type="EMBL" id="JAHDTB010000002">
    <property type="protein sequence ID" value="MBW8286721.1"/>
    <property type="molecule type" value="Genomic_DNA"/>
</dbReference>
<evidence type="ECO:0000313" key="4">
    <source>
        <dbReference type="Proteomes" id="UP000711178"/>
    </source>
</evidence>
<dbReference type="InterPro" id="IPR050272">
    <property type="entry name" value="Isochorismatase-like_hydrls"/>
</dbReference>
<dbReference type="RefSeq" id="WP_047238473.1">
    <property type="nucleotide sequence ID" value="NZ_CP142381.1"/>
</dbReference>